<name>A0A5J4LA19_9ZZZZ</name>
<keyword evidence="1" id="KW-0812">Transmembrane</keyword>
<sequence length="53" mass="6247">MWTLSFLVFLSITLGIGAWLLFIWSVKKGQYEDAEDMKYRMLEDDDIQAKKDS</sequence>
<proteinExistence type="predicted"/>
<dbReference type="EMBL" id="BLAB01000001">
    <property type="protein sequence ID" value="GER94396.1"/>
    <property type="molecule type" value="Genomic_DNA"/>
</dbReference>
<protein>
    <submittedName>
        <fullName evidence="2">Cbb3-type cytochrome oxidase assembly protein CcoS</fullName>
    </submittedName>
</protein>
<dbReference type="NCBIfam" id="TIGR00847">
    <property type="entry name" value="ccoS"/>
    <property type="match status" value="1"/>
</dbReference>
<keyword evidence="1" id="KW-0472">Membrane</keyword>
<feature type="transmembrane region" description="Helical" evidence="1">
    <location>
        <begin position="6"/>
        <end position="24"/>
    </location>
</feature>
<dbReference type="Pfam" id="PF03597">
    <property type="entry name" value="FixS"/>
    <property type="match status" value="1"/>
</dbReference>
<accession>A0A5J4LA19</accession>
<evidence type="ECO:0000313" key="2">
    <source>
        <dbReference type="EMBL" id="GER94396.1"/>
    </source>
</evidence>
<evidence type="ECO:0000256" key="1">
    <source>
        <dbReference type="SAM" id="Phobius"/>
    </source>
</evidence>
<dbReference type="InterPro" id="IPR004714">
    <property type="entry name" value="Cyt_oxidase_maturation_cbb3"/>
</dbReference>
<gene>
    <name evidence="2" type="ORF">A45J_2157</name>
</gene>
<dbReference type="AlphaFoldDB" id="A0A5J4LA19"/>
<keyword evidence="1" id="KW-1133">Transmembrane helix</keyword>
<comment type="caution">
    <text evidence="2">The sequence shown here is derived from an EMBL/GenBank/DDBJ whole genome shotgun (WGS) entry which is preliminary data.</text>
</comment>
<organism evidence="2">
    <name type="scientific">hot springs metagenome</name>
    <dbReference type="NCBI Taxonomy" id="433727"/>
    <lineage>
        <taxon>unclassified sequences</taxon>
        <taxon>metagenomes</taxon>
        <taxon>ecological metagenomes</taxon>
    </lineage>
</organism>
<reference evidence="2" key="1">
    <citation type="submission" date="2019-10" db="EMBL/GenBank/DDBJ databases">
        <title>Metagenomic sequencing of thiosulfate-disproportionating enrichment culture.</title>
        <authorList>
            <person name="Umezawa K."/>
            <person name="Kojima H."/>
            <person name="Fukui M."/>
        </authorList>
    </citation>
    <scope>NUCLEOTIDE SEQUENCE</scope>
    <source>
        <strain evidence="2">45J</strain>
    </source>
</reference>